<dbReference type="Proteomes" id="UP000188533">
    <property type="component" value="Unassembled WGS sequence"/>
</dbReference>
<gene>
    <name evidence="1" type="ORF">LENED_004032</name>
</gene>
<name>A0A1Q3E560_LENED</name>
<sequence>MASFTNMGYAIRRRNTVLVPAILIQILSDDDQESISTLTFFFDELHNREVYLSRYSAIYTTMMKTQDSSFFFHLFKSQLR</sequence>
<evidence type="ECO:0000313" key="2">
    <source>
        <dbReference type="Proteomes" id="UP000188533"/>
    </source>
</evidence>
<evidence type="ECO:0000313" key="1">
    <source>
        <dbReference type="EMBL" id="GAW02380.1"/>
    </source>
</evidence>
<comment type="caution">
    <text evidence="1">The sequence shown here is derived from an EMBL/GenBank/DDBJ whole genome shotgun (WGS) entry which is preliminary data.</text>
</comment>
<reference evidence="1 2" key="2">
    <citation type="submission" date="2017-02" db="EMBL/GenBank/DDBJ databases">
        <title>A genome survey and senescence transcriptome analysis in Lentinula edodes.</title>
        <authorList>
            <person name="Sakamoto Y."/>
            <person name="Nakade K."/>
            <person name="Sato S."/>
            <person name="Yoshida Y."/>
            <person name="Miyazaki K."/>
            <person name="Natsume S."/>
            <person name="Konno N."/>
        </authorList>
    </citation>
    <scope>NUCLEOTIDE SEQUENCE [LARGE SCALE GENOMIC DNA]</scope>
    <source>
        <strain evidence="1 2">NBRC 111202</strain>
    </source>
</reference>
<proteinExistence type="predicted"/>
<dbReference type="AlphaFoldDB" id="A0A1Q3E560"/>
<dbReference type="EMBL" id="BDGU01000093">
    <property type="protein sequence ID" value="GAW02380.1"/>
    <property type="molecule type" value="Genomic_DNA"/>
</dbReference>
<organism evidence="1 2">
    <name type="scientific">Lentinula edodes</name>
    <name type="common">Shiitake mushroom</name>
    <name type="synonym">Lentinus edodes</name>
    <dbReference type="NCBI Taxonomy" id="5353"/>
    <lineage>
        <taxon>Eukaryota</taxon>
        <taxon>Fungi</taxon>
        <taxon>Dikarya</taxon>
        <taxon>Basidiomycota</taxon>
        <taxon>Agaricomycotina</taxon>
        <taxon>Agaricomycetes</taxon>
        <taxon>Agaricomycetidae</taxon>
        <taxon>Agaricales</taxon>
        <taxon>Marasmiineae</taxon>
        <taxon>Omphalotaceae</taxon>
        <taxon>Lentinula</taxon>
    </lineage>
</organism>
<reference evidence="1 2" key="1">
    <citation type="submission" date="2016-08" db="EMBL/GenBank/DDBJ databases">
        <authorList>
            <consortium name="Lentinula edodes genome sequencing consortium"/>
            <person name="Sakamoto Y."/>
            <person name="Nakade K."/>
            <person name="Sato S."/>
            <person name="Yoshida Y."/>
            <person name="Miyazaki K."/>
            <person name="Natsume S."/>
            <person name="Konno N."/>
        </authorList>
    </citation>
    <scope>NUCLEOTIDE SEQUENCE [LARGE SCALE GENOMIC DNA]</scope>
    <source>
        <strain evidence="1 2">NBRC 111202</strain>
    </source>
</reference>
<protein>
    <submittedName>
        <fullName evidence="1">Uncharacterized protein</fullName>
    </submittedName>
</protein>
<keyword evidence="2" id="KW-1185">Reference proteome</keyword>
<accession>A0A1Q3E560</accession>